<feature type="compositionally biased region" description="Polar residues" evidence="1">
    <location>
        <begin position="669"/>
        <end position="678"/>
    </location>
</feature>
<dbReference type="HOGENOM" id="CLU_007499_0_0_1"/>
<evidence type="ECO:0000256" key="1">
    <source>
        <dbReference type="SAM" id="MobiDB-lite"/>
    </source>
</evidence>
<name>A0A0D2FQA3_9EURO</name>
<feature type="region of interest" description="Disordered" evidence="1">
    <location>
        <begin position="1"/>
        <end position="32"/>
    </location>
</feature>
<feature type="compositionally biased region" description="Polar residues" evidence="1">
    <location>
        <begin position="1"/>
        <end position="18"/>
    </location>
</feature>
<feature type="region of interest" description="Disordered" evidence="1">
    <location>
        <begin position="750"/>
        <end position="771"/>
    </location>
</feature>
<feature type="region of interest" description="Disordered" evidence="1">
    <location>
        <begin position="608"/>
        <end position="640"/>
    </location>
</feature>
<dbReference type="GeneID" id="25293316"/>
<dbReference type="RefSeq" id="XP_013271513.1">
    <property type="nucleotide sequence ID" value="XM_013416059.1"/>
</dbReference>
<evidence type="ECO:0000313" key="3">
    <source>
        <dbReference type="Proteomes" id="UP000053617"/>
    </source>
</evidence>
<feature type="compositionally biased region" description="Polar residues" evidence="1">
    <location>
        <begin position="761"/>
        <end position="771"/>
    </location>
</feature>
<feature type="compositionally biased region" description="Basic and acidic residues" evidence="1">
    <location>
        <begin position="19"/>
        <end position="32"/>
    </location>
</feature>
<keyword evidence="3" id="KW-1185">Reference proteome</keyword>
<feature type="compositionally biased region" description="Polar residues" evidence="1">
    <location>
        <begin position="224"/>
        <end position="236"/>
    </location>
</feature>
<dbReference type="AlphaFoldDB" id="A0A0D2FQA3"/>
<reference evidence="2 3" key="1">
    <citation type="submission" date="2015-01" db="EMBL/GenBank/DDBJ databases">
        <title>The Genome Sequence of Rhinocladiella mackenzie CBS 650.93.</title>
        <authorList>
            <consortium name="The Broad Institute Genomics Platform"/>
            <person name="Cuomo C."/>
            <person name="de Hoog S."/>
            <person name="Gorbushina A."/>
            <person name="Stielow B."/>
            <person name="Teixiera M."/>
            <person name="Abouelleil A."/>
            <person name="Chapman S.B."/>
            <person name="Priest M."/>
            <person name="Young S.K."/>
            <person name="Wortman J."/>
            <person name="Nusbaum C."/>
            <person name="Birren B."/>
        </authorList>
    </citation>
    <scope>NUCLEOTIDE SEQUENCE [LARGE SCALE GENOMIC DNA]</scope>
    <source>
        <strain evidence="2 3">CBS 650.93</strain>
    </source>
</reference>
<accession>A0A0D2FQA3</accession>
<organism evidence="2 3">
    <name type="scientific">Rhinocladiella mackenziei CBS 650.93</name>
    <dbReference type="NCBI Taxonomy" id="1442369"/>
    <lineage>
        <taxon>Eukaryota</taxon>
        <taxon>Fungi</taxon>
        <taxon>Dikarya</taxon>
        <taxon>Ascomycota</taxon>
        <taxon>Pezizomycotina</taxon>
        <taxon>Eurotiomycetes</taxon>
        <taxon>Chaetothyriomycetidae</taxon>
        <taxon>Chaetothyriales</taxon>
        <taxon>Herpotrichiellaceae</taxon>
        <taxon>Rhinocladiella</taxon>
    </lineage>
</organism>
<sequence length="1109" mass="122784">MAPNSPISLGNRLETTSTETRDANQKPPTEERALAQAVKLSLEDQAKKQANSPGAMRRFPLSRHEAAVDLVLSLNNEFTNLDDPDGDTVIYIGPPPRMPEQTEKEYSYISNHFDQVHIVKSTTLKLMGDTSRFSDKDLLGPKSVRAERKLRKLGVLSKAEARKGGKFKYYIDLRPPKEDEEAVILITDLTCTKGVLAWHLAKDKYDLSPMAVSGHDEFGVQSPLLPSSTNATSSEPKTSDKTNSDTSKEASADNSPKQGSQDPPPKVAPEYSPLRHTSAIERLVHAIHGNNPKLDSAPKVWTYFAVARYFGCAHNERISGWITTWIYTQNNVNFIQNNPEVAYRIGMGIRSPDLVQDAFSILVGERALLEAYGEFNAQIFSPLVKTVHGRKLELLDDDERNRIDHAASSFVRRIRGLVVWLCRDMGWLRQSKEYAKLDQLVGNTAEEVEMLESTKKLIKDYVRSRIYYVLCQDQYSFDEIEASPASTLAFRSATDENYVTVYNGLNQPMRVFTKSFWLALQRTQFDTGLTNTGNEGTTGRSNETRYVQGLRSLYADDPLNGIISISRVTFDHQVNNVNRLLHLRETMNREAKGKGKVLSYLSHEPENILDGPENIPLGSLAIGSPRSGSDRNEPSFPDGSRAKYRKILESDDISHAVSSSVDADISAPGRNNSATKPSTHGLAPVDKFSHTRACDLPVLPLRPKQSESFNREKDYLDNQFSHSKAEEQEVLLPPRKTLWAMAGRETIIEQSLRIPKDGKSEPSSYSHQPSFSNKYSNQWWSNWDEWDSPVASEQRNKSTTLSPKPLNFNKPTNKSPNAVLTGSDFVEHGWEKIHSATMLYEIGKQISNICSGILYPPHLFHQTGLLPTDLFDNLLCLDANEFQYLPLWVPNGNDDGSGGVFDECPVPNLDPTSSKYEPFPAGQIRVGYDKADSDFDGSIEDVASQAISTVGKASKLATDGTETIKSLSSISVGEFAATETALVNDSRSVASVVVASVISDEEMVLDADADLDHANGLDDDDDDTDTLSDDVNGEMSASLQAFLHSSEDTESYAEYLAANASTSSLESGLALRSSDNSMGKGKGKEIRDGPQGTKTPVKDDDDDDDFEFI</sequence>
<proteinExistence type="predicted"/>
<feature type="region of interest" description="Disordered" evidence="1">
    <location>
        <begin position="1062"/>
        <end position="1109"/>
    </location>
</feature>
<feature type="compositionally biased region" description="Polar residues" evidence="1">
    <location>
        <begin position="791"/>
        <end position="802"/>
    </location>
</feature>
<feature type="region of interest" description="Disordered" evidence="1">
    <location>
        <begin position="218"/>
        <end position="271"/>
    </location>
</feature>
<evidence type="ECO:0000313" key="2">
    <source>
        <dbReference type="EMBL" id="KIX04377.1"/>
    </source>
</evidence>
<dbReference type="EMBL" id="KN847478">
    <property type="protein sequence ID" value="KIX04377.1"/>
    <property type="molecule type" value="Genomic_DNA"/>
</dbReference>
<dbReference type="VEuPathDB" id="FungiDB:Z518_05245"/>
<feature type="compositionally biased region" description="Acidic residues" evidence="1">
    <location>
        <begin position="1099"/>
        <end position="1109"/>
    </location>
</feature>
<gene>
    <name evidence="2" type="ORF">Z518_05245</name>
</gene>
<dbReference type="Proteomes" id="UP000053617">
    <property type="component" value="Unassembled WGS sequence"/>
</dbReference>
<feature type="compositionally biased region" description="Polar residues" evidence="1">
    <location>
        <begin position="252"/>
        <end position="261"/>
    </location>
</feature>
<protein>
    <submittedName>
        <fullName evidence="2">Rhinocladiella mackenziei CBS 650.93 unplaced genomic scaffold supercont1.4, whole genome shotgun sequence</fullName>
    </submittedName>
</protein>
<feature type="region of interest" description="Disordered" evidence="1">
    <location>
        <begin position="659"/>
        <end position="685"/>
    </location>
</feature>
<dbReference type="OrthoDB" id="5371510at2759"/>
<feature type="compositionally biased region" description="Basic and acidic residues" evidence="1">
    <location>
        <begin position="237"/>
        <end position="251"/>
    </location>
</feature>
<feature type="region of interest" description="Disordered" evidence="1">
    <location>
        <begin position="791"/>
        <end position="815"/>
    </location>
</feature>